<dbReference type="PANTHER" id="PTHR45772:SF2">
    <property type="entry name" value="ABC TRANSPORTER ATP-BINDING PROTEIN"/>
    <property type="match status" value="1"/>
</dbReference>
<dbReference type="InterPro" id="IPR003593">
    <property type="entry name" value="AAA+_ATPase"/>
</dbReference>
<dbReference type="InterPro" id="IPR003439">
    <property type="entry name" value="ABC_transporter-like_ATP-bd"/>
</dbReference>
<dbReference type="Gene3D" id="3.40.50.300">
    <property type="entry name" value="P-loop containing nucleotide triphosphate hydrolases"/>
    <property type="match status" value="1"/>
</dbReference>
<dbReference type="PROSITE" id="PS50893">
    <property type="entry name" value="ABC_TRANSPORTER_2"/>
    <property type="match status" value="1"/>
</dbReference>
<dbReference type="GO" id="GO:0005886">
    <property type="term" value="C:plasma membrane"/>
    <property type="evidence" value="ECO:0007669"/>
    <property type="project" value="TreeGrafter"/>
</dbReference>
<dbReference type="GO" id="GO:0016887">
    <property type="term" value="F:ATP hydrolysis activity"/>
    <property type="evidence" value="ECO:0007669"/>
    <property type="project" value="InterPro"/>
</dbReference>
<dbReference type="SUPFAM" id="SSF52540">
    <property type="entry name" value="P-loop containing nucleoside triphosphate hydrolases"/>
    <property type="match status" value="1"/>
</dbReference>
<evidence type="ECO:0000256" key="2">
    <source>
        <dbReference type="ARBA" id="ARBA00022741"/>
    </source>
</evidence>
<name>D5RKR8_9PROT</name>
<comment type="caution">
    <text evidence="5">The sequence shown here is derived from an EMBL/GenBank/DDBJ whole genome shotgun (WGS) entry which is preliminary data.</text>
</comment>
<dbReference type="InterPro" id="IPR027417">
    <property type="entry name" value="P-loop_NTPase"/>
</dbReference>
<keyword evidence="1" id="KW-0813">Transport</keyword>
<reference evidence="5 6" key="1">
    <citation type="submission" date="2010-04" db="EMBL/GenBank/DDBJ databases">
        <authorList>
            <person name="Qin X."/>
            <person name="Bachman B."/>
            <person name="Battles P."/>
            <person name="Bell A."/>
            <person name="Bess C."/>
            <person name="Bickham C."/>
            <person name="Chaboub L."/>
            <person name="Chen D."/>
            <person name="Coyle M."/>
            <person name="Deiros D.R."/>
            <person name="Dinh H."/>
            <person name="Forbes L."/>
            <person name="Fowler G."/>
            <person name="Francisco L."/>
            <person name="Fu Q."/>
            <person name="Gubbala S."/>
            <person name="Hale W."/>
            <person name="Han Y."/>
            <person name="Hemphill L."/>
            <person name="Highlander S.K."/>
            <person name="Hirani K."/>
            <person name="Hogues M."/>
            <person name="Jackson L."/>
            <person name="Jakkamsetti A."/>
            <person name="Javaid M."/>
            <person name="Jiang H."/>
            <person name="Korchina V."/>
            <person name="Kovar C."/>
            <person name="Lara F."/>
            <person name="Lee S."/>
            <person name="Mata R."/>
            <person name="Mathew T."/>
            <person name="Moen C."/>
            <person name="Morales K."/>
            <person name="Munidasa M."/>
            <person name="Nazareth L."/>
            <person name="Ngo R."/>
            <person name="Nguyen L."/>
            <person name="Okwuonu G."/>
            <person name="Ongeri F."/>
            <person name="Patil S."/>
            <person name="Petrosino J."/>
            <person name="Pham C."/>
            <person name="Pham P."/>
            <person name="Pu L.-L."/>
            <person name="Puazo M."/>
            <person name="Raj R."/>
            <person name="Reid J."/>
            <person name="Rouhana J."/>
            <person name="Saada N."/>
            <person name="Shang Y."/>
            <person name="Simmons D."/>
            <person name="Thornton R."/>
            <person name="Warren J."/>
            <person name="Weissenberger G."/>
            <person name="Zhang J."/>
            <person name="Zhang L."/>
            <person name="Zhou C."/>
            <person name="Zhu D."/>
            <person name="Muzny D."/>
            <person name="Worley K."/>
            <person name="Gibbs R."/>
        </authorList>
    </citation>
    <scope>NUCLEOTIDE SEQUENCE [LARGE SCALE GENOMIC DNA]</scope>
    <source>
        <strain evidence="5 6">ATCC 49957</strain>
    </source>
</reference>
<dbReference type="Proteomes" id="UP000005324">
    <property type="component" value="Unassembled WGS sequence"/>
</dbReference>
<dbReference type="AlphaFoldDB" id="D5RKR8"/>
<evidence type="ECO:0000256" key="3">
    <source>
        <dbReference type="ARBA" id="ARBA00022840"/>
    </source>
</evidence>
<dbReference type="SMART" id="SM00382">
    <property type="entry name" value="AAA"/>
    <property type="match status" value="1"/>
</dbReference>
<proteinExistence type="predicted"/>
<dbReference type="HOGENOM" id="CLU_000604_1_2_5"/>
<keyword evidence="2" id="KW-0547">Nucleotide-binding</keyword>
<evidence type="ECO:0000259" key="4">
    <source>
        <dbReference type="PROSITE" id="PS50893"/>
    </source>
</evidence>
<sequence>MTPLLTLDGLRKNFGGLRATDDLSLTVLPGELHALIGPNGAGKSTAIGQITGEIAPDAGRILFDGQDITRLPAARRVRAGLARSFQIVQLLDEASAEDNVALAVQAHQGHSFRFWRAAARDEGLRQPARLALLEAGLPPARWDLPVAGLAAGERKQVELAVALALQPRLLVLDEPMAGLGPSESRAMTETLARLKGKIAILLVEHDMEAVFALADRVSVLVYGRCIATGDPEAIRADPEVRAAYLTEEEAV</sequence>
<dbReference type="CDD" id="cd03219">
    <property type="entry name" value="ABC_Mj1267_LivG_branched"/>
    <property type="match status" value="1"/>
</dbReference>
<evidence type="ECO:0000313" key="5">
    <source>
        <dbReference type="EMBL" id="EFH12098.1"/>
    </source>
</evidence>
<dbReference type="EMBL" id="ADVL01000278">
    <property type="protein sequence ID" value="EFH12098.1"/>
    <property type="molecule type" value="Genomic_DNA"/>
</dbReference>
<dbReference type="PANTHER" id="PTHR45772">
    <property type="entry name" value="CONSERVED COMPONENT OF ABC TRANSPORTER FOR NATURAL AMINO ACIDS-RELATED"/>
    <property type="match status" value="1"/>
</dbReference>
<feature type="domain" description="ABC transporter" evidence="4">
    <location>
        <begin position="5"/>
        <end position="247"/>
    </location>
</feature>
<keyword evidence="3 5" id="KW-0067">ATP-binding</keyword>
<dbReference type="GO" id="GO:0005524">
    <property type="term" value="F:ATP binding"/>
    <property type="evidence" value="ECO:0007669"/>
    <property type="project" value="UniProtKB-KW"/>
</dbReference>
<organism evidence="5 6">
    <name type="scientific">Pseudoroseomonas cervicalis ATCC 49957</name>
    <dbReference type="NCBI Taxonomy" id="525371"/>
    <lineage>
        <taxon>Bacteria</taxon>
        <taxon>Pseudomonadati</taxon>
        <taxon>Pseudomonadota</taxon>
        <taxon>Alphaproteobacteria</taxon>
        <taxon>Acetobacterales</taxon>
        <taxon>Roseomonadaceae</taxon>
        <taxon>Roseomonas</taxon>
    </lineage>
</organism>
<evidence type="ECO:0000256" key="1">
    <source>
        <dbReference type="ARBA" id="ARBA00022448"/>
    </source>
</evidence>
<dbReference type="InterPro" id="IPR032823">
    <property type="entry name" value="BCA_ABC_TP_C"/>
</dbReference>
<dbReference type="InterPro" id="IPR051120">
    <property type="entry name" value="ABC_AA/LPS_Transport"/>
</dbReference>
<dbReference type="OrthoDB" id="9779872at2"/>
<keyword evidence="6" id="KW-1185">Reference proteome</keyword>
<dbReference type="Pfam" id="PF12399">
    <property type="entry name" value="BCA_ABC_TP_C"/>
    <property type="match status" value="1"/>
</dbReference>
<evidence type="ECO:0000313" key="6">
    <source>
        <dbReference type="Proteomes" id="UP000005324"/>
    </source>
</evidence>
<gene>
    <name evidence="5" type="primary">livG5</name>
    <name evidence="5" type="ORF">HMPREF0731_1678</name>
</gene>
<protein>
    <submittedName>
        <fullName evidence="5">ABC transporter, ATP-binding protein</fullName>
    </submittedName>
</protein>
<dbReference type="Pfam" id="PF00005">
    <property type="entry name" value="ABC_tran"/>
    <property type="match status" value="1"/>
</dbReference>
<accession>D5RKR8</accession>
<dbReference type="RefSeq" id="WP_007004902.1">
    <property type="nucleotide sequence ID" value="NZ_GG770780.1"/>
</dbReference>